<dbReference type="EMBL" id="CAJHIA010000030">
    <property type="protein sequence ID" value="CAD6448068.1"/>
    <property type="molecule type" value="Genomic_DNA"/>
</dbReference>
<evidence type="ECO:0000313" key="2">
    <source>
        <dbReference type="Proteomes" id="UP000624404"/>
    </source>
</evidence>
<reference evidence="1" key="1">
    <citation type="submission" date="2020-10" db="EMBL/GenBank/DDBJ databases">
        <authorList>
            <person name="Kusch S."/>
        </authorList>
    </citation>
    <scope>NUCLEOTIDE SEQUENCE</scope>
    <source>
        <strain evidence="1">SwB9</strain>
    </source>
</reference>
<sequence>MATIDVSYQPGTPEPKLFPKIANYTSSKATQDSLKRSFAKYLASEHSTQAVGKLFHSESHIQYEEPSYIHSMEEIGYSATSGVSPIAVSEPFRLFTEEAVNIMREEIFDKEVQEKYSYTSDIAPKQLRGYAPDHGKFIYEAWKHPETLAIISKIAGVDLVPVMDYEIGHINLSVPGKRKDHDSSALISEEDEKPIVGWHRDSYPFVCVLMMSDTTGMVGGETALRTGYGDIKKVRGPSKGCAVVLQGRYIDHQALQAFGGQERITMVTSFRPRSPHVRDDTVLTTVRPVSNLSDLYGQTVEYQLENAEARIRLMLKELRDSMKAGATSAKAIKKFLDFEIDQLTHLNSEIVDESLVTAGKLEEVCAEAANPNKKARVQ</sequence>
<keyword evidence="2" id="KW-1185">Reference proteome</keyword>
<organism evidence="1 2">
    <name type="scientific">Sclerotinia trifoliorum</name>
    <dbReference type="NCBI Taxonomy" id="28548"/>
    <lineage>
        <taxon>Eukaryota</taxon>
        <taxon>Fungi</taxon>
        <taxon>Dikarya</taxon>
        <taxon>Ascomycota</taxon>
        <taxon>Pezizomycotina</taxon>
        <taxon>Leotiomycetes</taxon>
        <taxon>Helotiales</taxon>
        <taxon>Sclerotiniaceae</taxon>
        <taxon>Sclerotinia</taxon>
    </lineage>
</organism>
<gene>
    <name evidence="1" type="ORF">SCLTRI_LOCUS7860</name>
</gene>
<dbReference type="PANTHER" id="PTHR41677:SF1">
    <property type="entry name" value="FE2OG DIOXYGENASE DOMAIN-CONTAINING PROTEIN"/>
    <property type="match status" value="1"/>
</dbReference>
<evidence type="ECO:0000313" key="1">
    <source>
        <dbReference type="EMBL" id="CAD6448068.1"/>
    </source>
</evidence>
<protein>
    <submittedName>
        <fullName evidence="1">4b165af3-a11f-449d-9a36-0b7041e3eaf1</fullName>
    </submittedName>
</protein>
<accession>A0A8H2W101</accession>
<dbReference type="PANTHER" id="PTHR41677">
    <property type="entry name" value="YALI0B19030P"/>
    <property type="match status" value="1"/>
</dbReference>
<comment type="caution">
    <text evidence="1">The sequence shown here is derived from an EMBL/GenBank/DDBJ whole genome shotgun (WGS) entry which is preliminary data.</text>
</comment>
<name>A0A8H2W101_9HELO</name>
<dbReference type="AlphaFoldDB" id="A0A8H2W101"/>
<dbReference type="Proteomes" id="UP000624404">
    <property type="component" value="Unassembled WGS sequence"/>
</dbReference>
<dbReference type="OrthoDB" id="10256055at2759"/>
<proteinExistence type="predicted"/>